<proteinExistence type="predicted"/>
<dbReference type="InterPro" id="IPR037053">
    <property type="entry name" value="Phage_tail_collar_dom_sf"/>
</dbReference>
<keyword evidence="3" id="KW-1185">Reference proteome</keyword>
<evidence type="ECO:0000259" key="1">
    <source>
        <dbReference type="Pfam" id="PF07484"/>
    </source>
</evidence>
<dbReference type="OrthoDB" id="9810174at2"/>
<name>A0A3D8JPM8_9BURK</name>
<dbReference type="SUPFAM" id="SSF88874">
    <property type="entry name" value="Receptor-binding domain of short tail fibre protein gp12"/>
    <property type="match status" value="1"/>
</dbReference>
<protein>
    <submittedName>
        <fullName evidence="2">Phage tail protein</fullName>
    </submittedName>
</protein>
<dbReference type="AlphaFoldDB" id="A0A3D8JPM8"/>
<dbReference type="Pfam" id="PF07484">
    <property type="entry name" value="Collar"/>
    <property type="match status" value="1"/>
</dbReference>
<dbReference type="Gene3D" id="3.90.1340.10">
    <property type="entry name" value="Phage tail collar domain"/>
    <property type="match status" value="1"/>
</dbReference>
<organism evidence="2 3">
    <name type="scientific">Trinickia dinghuensis</name>
    <dbReference type="NCBI Taxonomy" id="2291023"/>
    <lineage>
        <taxon>Bacteria</taxon>
        <taxon>Pseudomonadati</taxon>
        <taxon>Pseudomonadota</taxon>
        <taxon>Betaproteobacteria</taxon>
        <taxon>Burkholderiales</taxon>
        <taxon>Burkholderiaceae</taxon>
        <taxon>Trinickia</taxon>
    </lineage>
</organism>
<dbReference type="RefSeq" id="WP_115537448.1">
    <property type="nucleotide sequence ID" value="NZ_QRGA01000023.1"/>
</dbReference>
<accession>A0A3D8JPM8</accession>
<evidence type="ECO:0000313" key="3">
    <source>
        <dbReference type="Proteomes" id="UP000256838"/>
    </source>
</evidence>
<comment type="caution">
    <text evidence="2">The sequence shown here is derived from an EMBL/GenBank/DDBJ whole genome shotgun (WGS) entry which is preliminary data.</text>
</comment>
<dbReference type="InterPro" id="IPR011083">
    <property type="entry name" value="Phage_tail_collar_dom"/>
</dbReference>
<reference evidence="2 3" key="1">
    <citation type="submission" date="2018-08" db="EMBL/GenBank/DDBJ databases">
        <title>Paraburkholderia sp. DHOM06 isolated from forest soil.</title>
        <authorList>
            <person name="Gao Z.-H."/>
            <person name="Qiu L.-H."/>
        </authorList>
    </citation>
    <scope>NUCLEOTIDE SEQUENCE [LARGE SCALE GENOMIC DNA]</scope>
    <source>
        <strain evidence="2 3">DHOM06</strain>
    </source>
</reference>
<dbReference type="Proteomes" id="UP000256838">
    <property type="component" value="Unassembled WGS sequence"/>
</dbReference>
<dbReference type="EMBL" id="QRGA01000023">
    <property type="protein sequence ID" value="RDU95059.1"/>
    <property type="molecule type" value="Genomic_DNA"/>
</dbReference>
<gene>
    <name evidence="2" type="ORF">DWV00_31110</name>
</gene>
<feature type="domain" description="Phage tail collar" evidence="1">
    <location>
        <begin position="7"/>
        <end position="63"/>
    </location>
</feature>
<evidence type="ECO:0000313" key="2">
    <source>
        <dbReference type="EMBL" id="RDU95059.1"/>
    </source>
</evidence>
<sequence length="206" mass="21142">MSDPYLGEIRMFGFNFAPYSWALCQGQTISIQQNTALFSLLGTFYGGDGVSNFQLPNLQSRSPVGMGQGLGLSNISIGEQGGIENVSLTIANMPSHTHVAAVTGGGAVTGQISIPATTSTASGTQTAAPGTTAVLGPVSVSDRQGQLYSTATDGATTLKPFNVTLQGTAPTITNSLVGNNIPIALRNPYIGINFCIALQGVFPSRG</sequence>